<feature type="region of interest" description="Disordered" evidence="5">
    <location>
        <begin position="1"/>
        <end position="22"/>
    </location>
</feature>
<dbReference type="InterPro" id="IPR036271">
    <property type="entry name" value="Tet_transcr_reg_TetR-rel_C_sf"/>
</dbReference>
<keyword evidence="8" id="KW-1185">Reference proteome</keyword>
<dbReference type="SUPFAM" id="SSF48498">
    <property type="entry name" value="Tetracyclin repressor-like, C-terminal domain"/>
    <property type="match status" value="1"/>
</dbReference>
<dbReference type="PANTHER" id="PTHR30055">
    <property type="entry name" value="HTH-TYPE TRANSCRIPTIONAL REGULATOR RUTR"/>
    <property type="match status" value="1"/>
</dbReference>
<protein>
    <submittedName>
        <fullName evidence="7">TetR/AcrR family transcriptional regulator</fullName>
    </submittedName>
</protein>
<evidence type="ECO:0000256" key="1">
    <source>
        <dbReference type="ARBA" id="ARBA00023015"/>
    </source>
</evidence>
<proteinExistence type="predicted"/>
<feature type="domain" description="HTH tetR-type" evidence="6">
    <location>
        <begin position="22"/>
        <end position="83"/>
    </location>
</feature>
<accession>A0ABS7R0G5</accession>
<evidence type="ECO:0000259" key="6">
    <source>
        <dbReference type="PROSITE" id="PS50977"/>
    </source>
</evidence>
<keyword evidence="2 4" id="KW-0238">DNA-binding</keyword>
<dbReference type="Pfam" id="PF16859">
    <property type="entry name" value="TetR_C_11"/>
    <property type="match status" value="1"/>
</dbReference>
<dbReference type="EMBL" id="JAINVZ010000032">
    <property type="protein sequence ID" value="MBY8888958.1"/>
    <property type="molecule type" value="Genomic_DNA"/>
</dbReference>
<gene>
    <name evidence="7" type="ORF">K7472_29540</name>
</gene>
<keyword evidence="1" id="KW-0805">Transcription regulation</keyword>
<evidence type="ECO:0000256" key="4">
    <source>
        <dbReference type="PROSITE-ProRule" id="PRU00335"/>
    </source>
</evidence>
<evidence type="ECO:0000256" key="2">
    <source>
        <dbReference type="ARBA" id="ARBA00023125"/>
    </source>
</evidence>
<name>A0ABS7R0G5_9ACTN</name>
<dbReference type="InterPro" id="IPR009057">
    <property type="entry name" value="Homeodomain-like_sf"/>
</dbReference>
<evidence type="ECO:0000313" key="7">
    <source>
        <dbReference type="EMBL" id="MBY8888958.1"/>
    </source>
</evidence>
<keyword evidence="3" id="KW-0804">Transcription</keyword>
<dbReference type="PROSITE" id="PS50977">
    <property type="entry name" value="HTH_TETR_2"/>
    <property type="match status" value="1"/>
</dbReference>
<dbReference type="Gene3D" id="1.10.357.10">
    <property type="entry name" value="Tetracycline Repressor, domain 2"/>
    <property type="match status" value="1"/>
</dbReference>
<sequence length="208" mass="22470">MPTEPPEPLDGGPTRRGRPRSADAEQAILQAALDLLSEGTDLGAISINAIAARAGAGKNTVYRRWPNKDALLVDALASLNQPIPEVTGKTVRENLIRVLSVTVTRLQDTRATQIINGVMAAGMKYPQLRQRYYADVIEPRREVLRQVLRSGIANGELRPDIDPDIIGSMLTGSLILRSIEGTVPQGLPEEIATGLADTILHGISRKPD</sequence>
<evidence type="ECO:0000313" key="8">
    <source>
        <dbReference type="Proteomes" id="UP001198565"/>
    </source>
</evidence>
<dbReference type="Pfam" id="PF00440">
    <property type="entry name" value="TetR_N"/>
    <property type="match status" value="1"/>
</dbReference>
<dbReference type="InterPro" id="IPR001647">
    <property type="entry name" value="HTH_TetR"/>
</dbReference>
<organism evidence="7 8">
    <name type="scientific">Streptantibioticus parmotrematis</name>
    <dbReference type="NCBI Taxonomy" id="2873249"/>
    <lineage>
        <taxon>Bacteria</taxon>
        <taxon>Bacillati</taxon>
        <taxon>Actinomycetota</taxon>
        <taxon>Actinomycetes</taxon>
        <taxon>Kitasatosporales</taxon>
        <taxon>Streptomycetaceae</taxon>
        <taxon>Streptantibioticus</taxon>
    </lineage>
</organism>
<dbReference type="InterPro" id="IPR050109">
    <property type="entry name" value="HTH-type_TetR-like_transc_reg"/>
</dbReference>
<dbReference type="InterPro" id="IPR011075">
    <property type="entry name" value="TetR_C"/>
</dbReference>
<reference evidence="7 8" key="1">
    <citation type="submission" date="2021-08" db="EMBL/GenBank/DDBJ databases">
        <title>Streptomyces sp. PTM05 isolated from lichen.</title>
        <authorList>
            <person name="Somphong A."/>
            <person name="Phongsopitanun W."/>
            <person name="Tanasupawat S."/>
        </authorList>
    </citation>
    <scope>NUCLEOTIDE SEQUENCE [LARGE SCALE GENOMIC DNA]</scope>
    <source>
        <strain evidence="7 8">Ptm05</strain>
    </source>
</reference>
<dbReference type="RefSeq" id="WP_222981823.1">
    <property type="nucleotide sequence ID" value="NZ_JAINVZ010000032.1"/>
</dbReference>
<evidence type="ECO:0000256" key="3">
    <source>
        <dbReference type="ARBA" id="ARBA00023163"/>
    </source>
</evidence>
<dbReference type="PANTHER" id="PTHR30055:SF148">
    <property type="entry name" value="TETR-FAMILY TRANSCRIPTIONAL REGULATOR"/>
    <property type="match status" value="1"/>
</dbReference>
<dbReference type="Gene3D" id="1.10.10.60">
    <property type="entry name" value="Homeodomain-like"/>
    <property type="match status" value="1"/>
</dbReference>
<dbReference type="Proteomes" id="UP001198565">
    <property type="component" value="Unassembled WGS sequence"/>
</dbReference>
<evidence type="ECO:0000256" key="5">
    <source>
        <dbReference type="SAM" id="MobiDB-lite"/>
    </source>
</evidence>
<dbReference type="SUPFAM" id="SSF46689">
    <property type="entry name" value="Homeodomain-like"/>
    <property type="match status" value="1"/>
</dbReference>
<comment type="caution">
    <text evidence="7">The sequence shown here is derived from an EMBL/GenBank/DDBJ whole genome shotgun (WGS) entry which is preliminary data.</text>
</comment>
<feature type="DNA-binding region" description="H-T-H motif" evidence="4">
    <location>
        <begin position="46"/>
        <end position="65"/>
    </location>
</feature>